<dbReference type="KEGG" id="slx:SLAV_38670"/>
<proteinExistence type="predicted"/>
<dbReference type="Gene3D" id="1.10.10.10">
    <property type="entry name" value="Winged helix-like DNA-binding domain superfamily/Winged helix DNA-binding domain"/>
    <property type="match status" value="1"/>
</dbReference>
<dbReference type="AlphaFoldDB" id="A0A2K8P5P6"/>
<dbReference type="RefSeq" id="WP_106979792.1">
    <property type="nucleotide sequence ID" value="NZ_CP024985.1"/>
</dbReference>
<organism evidence="2 4">
    <name type="scientific">Streptomyces lavendulae subsp. lavendulae</name>
    <dbReference type="NCBI Taxonomy" id="58340"/>
    <lineage>
        <taxon>Bacteria</taxon>
        <taxon>Bacillati</taxon>
        <taxon>Actinomycetota</taxon>
        <taxon>Actinomycetes</taxon>
        <taxon>Kitasatosporales</taxon>
        <taxon>Streptomycetaceae</taxon>
        <taxon>Streptomyces</taxon>
    </lineage>
</organism>
<protein>
    <submittedName>
        <fullName evidence="2">Uncharacterized protein</fullName>
    </submittedName>
</protein>
<accession>A0A2K8P5P6</accession>
<dbReference type="InterPro" id="IPR036390">
    <property type="entry name" value="WH_DNA-bd_sf"/>
</dbReference>
<gene>
    <name evidence="2" type="ORF">SLAV_00720</name>
    <name evidence="3" type="ORF">SLAV_38670</name>
</gene>
<dbReference type="EMBL" id="CP024985">
    <property type="protein sequence ID" value="ATZ29497.1"/>
    <property type="molecule type" value="Genomic_DNA"/>
</dbReference>
<dbReference type="SUPFAM" id="SSF46785">
    <property type="entry name" value="Winged helix' DNA-binding domain"/>
    <property type="match status" value="1"/>
</dbReference>
<evidence type="ECO:0000256" key="1">
    <source>
        <dbReference type="SAM" id="MobiDB-lite"/>
    </source>
</evidence>
<feature type="region of interest" description="Disordered" evidence="1">
    <location>
        <begin position="126"/>
        <end position="148"/>
    </location>
</feature>
<evidence type="ECO:0000313" key="3">
    <source>
        <dbReference type="EMBL" id="ATZ29497.1"/>
    </source>
</evidence>
<keyword evidence="4" id="KW-1185">Reference proteome</keyword>
<sequence length="148" mass="16065">MTKTTSQKQRHRTAPAVGVASVAPKGESSRFVITSQACSILDAFLQDPERPRYGLELMKITGLSSGTTYPVIYRFERAGWLTAAPEPIDPQKAGRSRRRSFKITPEGIRGAQIAMTELRHEAALRGADQRRKASAIPPIPGYTAGATG</sequence>
<feature type="region of interest" description="Disordered" evidence="1">
    <location>
        <begin position="1"/>
        <end position="20"/>
    </location>
</feature>
<dbReference type="GeneID" id="49389050"/>
<evidence type="ECO:0000313" key="2">
    <source>
        <dbReference type="EMBL" id="ATZ22074.1"/>
    </source>
</evidence>
<evidence type="ECO:0000313" key="4">
    <source>
        <dbReference type="Proteomes" id="UP000231791"/>
    </source>
</evidence>
<dbReference type="InterPro" id="IPR036388">
    <property type="entry name" value="WH-like_DNA-bd_sf"/>
</dbReference>
<reference evidence="2 4" key="1">
    <citation type="submission" date="2017-11" db="EMBL/GenBank/DDBJ databases">
        <title>Complete genome sequence of Streptomyces lavendulae subsp. lavendulae CCM 3239 (formerly 'Streptomyces aureofaciens CCM 3239'), the producer of the angucycline-type antibiotic auricin.</title>
        <authorList>
            <person name="Busche T."/>
            <person name="Novakova R."/>
            <person name="Al'Dilaimi A."/>
            <person name="Homerova D."/>
            <person name="Feckova L."/>
            <person name="Rezuchova B."/>
            <person name="Mingyar E."/>
            <person name="Csolleiova D."/>
            <person name="Bekeova C."/>
            <person name="Winkler A."/>
            <person name="Sevcikova B."/>
            <person name="Kalinowski J."/>
            <person name="Kormanec J."/>
            <person name="Ruckert C."/>
        </authorList>
    </citation>
    <scope>NUCLEOTIDE SEQUENCE [LARGE SCALE GENOMIC DNA]</scope>
    <source>
        <strain evidence="2 4">CCM 3239</strain>
    </source>
</reference>
<dbReference type="Proteomes" id="UP000231791">
    <property type="component" value="Chromosome"/>
</dbReference>
<name>A0A2K8P5P6_STRLA</name>
<dbReference type="OrthoDB" id="122286at2"/>
<dbReference type="EMBL" id="CP024985">
    <property type="protein sequence ID" value="ATZ22074.1"/>
    <property type="molecule type" value="Genomic_DNA"/>
</dbReference>
<dbReference type="KEGG" id="slx:SLAV_00720"/>